<sequence>MEVVSIVKMILFTVAFWLFLIVIGFHTPAKRTKKITELLMGGMILFFFLFEILALCAVFFRWKFHTLYWLVLGISVVLFVSSIVQNWDFIMRLIRFKKQETKKQKGSRLWYLPAVVLIVVQMYAGIFYTHIDDDDAFYVATASTTLETDTVFQYNAYTGDEYESLPSRYVLSPFPIFEAGLSRLYGVPSTVLGHTGMFLIFLPVAYFVYDLLGSFFWKNKRKERGLFLLFLAWMNIFGYYSVYTMSTFLLIRIWQGKAVLAAVILPLLFYYLLCAYKNEYQIQDIIQIFLTTGAAALTSSMGIFLAPIMVALGAFAGIIQTRKIGIAWKLLAGCIPCIILTGIYLLLRVEGMG</sequence>
<protein>
    <recommendedName>
        <fullName evidence="4">DUF2029 domain-containing protein</fullName>
    </recommendedName>
</protein>
<feature type="transmembrane region" description="Helical" evidence="1">
    <location>
        <begin position="6"/>
        <end position="26"/>
    </location>
</feature>
<feature type="transmembrane region" description="Helical" evidence="1">
    <location>
        <begin position="224"/>
        <end position="242"/>
    </location>
</feature>
<evidence type="ECO:0000313" key="2">
    <source>
        <dbReference type="EMBL" id="MBC8627658.1"/>
    </source>
</evidence>
<keyword evidence="1" id="KW-0472">Membrane</keyword>
<feature type="transmembrane region" description="Helical" evidence="1">
    <location>
        <begin position="109"/>
        <end position="131"/>
    </location>
</feature>
<comment type="caution">
    <text evidence="2">The sequence shown here is derived from an EMBL/GenBank/DDBJ whole genome shotgun (WGS) entry which is preliminary data.</text>
</comment>
<organism evidence="2 3">
    <name type="scientific">Blautia stercoris</name>
    <dbReference type="NCBI Taxonomy" id="871664"/>
    <lineage>
        <taxon>Bacteria</taxon>
        <taxon>Bacillati</taxon>
        <taxon>Bacillota</taxon>
        <taxon>Clostridia</taxon>
        <taxon>Lachnospirales</taxon>
        <taxon>Lachnospiraceae</taxon>
        <taxon>Blautia</taxon>
    </lineage>
</organism>
<dbReference type="Proteomes" id="UP000661649">
    <property type="component" value="Unassembled WGS sequence"/>
</dbReference>
<evidence type="ECO:0008006" key="4">
    <source>
        <dbReference type="Google" id="ProtNLM"/>
    </source>
</evidence>
<evidence type="ECO:0000256" key="1">
    <source>
        <dbReference type="SAM" id="Phobius"/>
    </source>
</evidence>
<proteinExistence type="predicted"/>
<dbReference type="Pfam" id="PF19554">
    <property type="entry name" value="DUF6077"/>
    <property type="match status" value="1"/>
</dbReference>
<gene>
    <name evidence="2" type="ORF">H8712_03310</name>
</gene>
<feature type="transmembrane region" description="Helical" evidence="1">
    <location>
        <begin position="38"/>
        <end position="60"/>
    </location>
</feature>
<keyword evidence="1" id="KW-0812">Transmembrane</keyword>
<dbReference type="InterPro" id="IPR045723">
    <property type="entry name" value="DUF6077"/>
</dbReference>
<feature type="transmembrane region" description="Helical" evidence="1">
    <location>
        <begin position="288"/>
        <end position="320"/>
    </location>
</feature>
<dbReference type="RefSeq" id="WP_117455314.1">
    <property type="nucleotide sequence ID" value="NZ_JACRTP010000001.1"/>
</dbReference>
<feature type="transmembrane region" description="Helical" evidence="1">
    <location>
        <begin position="326"/>
        <end position="347"/>
    </location>
</feature>
<reference evidence="2 3" key="1">
    <citation type="submission" date="2020-08" db="EMBL/GenBank/DDBJ databases">
        <title>Genome public.</title>
        <authorList>
            <person name="Liu C."/>
            <person name="Sun Q."/>
        </authorList>
    </citation>
    <scope>NUCLEOTIDE SEQUENCE [LARGE SCALE GENOMIC DNA]</scope>
    <source>
        <strain evidence="2 3">3_YM_SP_D4_24.mj</strain>
    </source>
</reference>
<feature type="transmembrane region" description="Helical" evidence="1">
    <location>
        <begin position="66"/>
        <end position="89"/>
    </location>
</feature>
<keyword evidence="3" id="KW-1185">Reference proteome</keyword>
<feature type="transmembrane region" description="Helical" evidence="1">
    <location>
        <begin position="191"/>
        <end position="212"/>
    </location>
</feature>
<evidence type="ECO:0000313" key="3">
    <source>
        <dbReference type="Proteomes" id="UP000661649"/>
    </source>
</evidence>
<name>A0ABR7P8P8_9FIRM</name>
<keyword evidence="1" id="KW-1133">Transmembrane helix</keyword>
<accession>A0ABR7P8P8</accession>
<dbReference type="EMBL" id="JACRTP010000001">
    <property type="protein sequence ID" value="MBC8627658.1"/>
    <property type="molecule type" value="Genomic_DNA"/>
</dbReference>
<feature type="transmembrane region" description="Helical" evidence="1">
    <location>
        <begin position="254"/>
        <end position="276"/>
    </location>
</feature>